<protein>
    <submittedName>
        <fullName evidence="1">Uncharacterized protein</fullName>
    </submittedName>
</protein>
<proteinExistence type="predicted"/>
<evidence type="ECO:0000313" key="2">
    <source>
        <dbReference type="Proteomes" id="UP001340816"/>
    </source>
</evidence>
<dbReference type="RefSeq" id="WP_266763115.1">
    <property type="nucleotide sequence ID" value="NZ_CP108011.1"/>
</dbReference>
<gene>
    <name evidence="1" type="ORF">OHB35_13920</name>
</gene>
<organism evidence="1 2">
    <name type="scientific">Streptomyces phaeochromogenes</name>
    <dbReference type="NCBI Taxonomy" id="1923"/>
    <lineage>
        <taxon>Bacteria</taxon>
        <taxon>Bacillati</taxon>
        <taxon>Actinomycetota</taxon>
        <taxon>Actinomycetes</taxon>
        <taxon>Kitasatosporales</taxon>
        <taxon>Streptomycetaceae</taxon>
        <taxon>Streptomyces</taxon>
        <taxon>Streptomyces phaeochromogenes group</taxon>
    </lineage>
</organism>
<accession>A0ABZ1H9L3</accession>
<dbReference type="EMBL" id="CP109135">
    <property type="protein sequence ID" value="WSD14252.1"/>
    <property type="molecule type" value="Genomic_DNA"/>
</dbReference>
<sequence length="63" mass="6544">MDDSFSLPLVGVVDLQAGMGAVVVAADGEVISDLADQGGLDLLLFEHGFSLLDRDGSGVRRAR</sequence>
<reference evidence="1 2" key="1">
    <citation type="submission" date="2022-10" db="EMBL/GenBank/DDBJ databases">
        <title>The complete genomes of actinobacterial strains from the NBC collection.</title>
        <authorList>
            <person name="Joergensen T.S."/>
            <person name="Alvarez Arevalo M."/>
            <person name="Sterndorff E.B."/>
            <person name="Faurdal D."/>
            <person name="Vuksanovic O."/>
            <person name="Mourched A.-S."/>
            <person name="Charusanti P."/>
            <person name="Shaw S."/>
            <person name="Blin K."/>
            <person name="Weber T."/>
        </authorList>
    </citation>
    <scope>NUCLEOTIDE SEQUENCE [LARGE SCALE GENOMIC DNA]</scope>
    <source>
        <strain evidence="1 2">NBC 01752</strain>
    </source>
</reference>
<dbReference type="Proteomes" id="UP001340816">
    <property type="component" value="Chromosome"/>
</dbReference>
<evidence type="ECO:0000313" key="1">
    <source>
        <dbReference type="EMBL" id="WSD14252.1"/>
    </source>
</evidence>
<dbReference type="GeneID" id="93932595"/>
<name>A0ABZ1H9L3_STRPH</name>
<keyword evidence="2" id="KW-1185">Reference proteome</keyword>